<dbReference type="SUPFAM" id="SSF48403">
    <property type="entry name" value="Ankyrin repeat"/>
    <property type="match status" value="3"/>
</dbReference>
<dbReference type="InterPro" id="IPR036770">
    <property type="entry name" value="Ankyrin_rpt-contain_sf"/>
</dbReference>
<gene>
    <name evidence="2" type="ORF">N7517_010904</name>
</gene>
<evidence type="ECO:0000313" key="3">
    <source>
        <dbReference type="Proteomes" id="UP001147752"/>
    </source>
</evidence>
<dbReference type="Pfam" id="PF12796">
    <property type="entry name" value="Ank_2"/>
    <property type="match status" value="2"/>
</dbReference>
<keyword evidence="3" id="KW-1185">Reference proteome</keyword>
<protein>
    <recommendedName>
        <fullName evidence="4">F-box domain-containing protein</fullName>
    </recommendedName>
</protein>
<accession>A0A9W9RB45</accession>
<evidence type="ECO:0000313" key="2">
    <source>
        <dbReference type="EMBL" id="KAJ5356295.1"/>
    </source>
</evidence>
<dbReference type="EMBL" id="JAPZBT010000006">
    <property type="protein sequence ID" value="KAJ5356295.1"/>
    <property type="molecule type" value="Genomic_DNA"/>
</dbReference>
<reference evidence="2" key="1">
    <citation type="submission" date="2022-12" db="EMBL/GenBank/DDBJ databases">
        <authorList>
            <person name="Petersen C."/>
        </authorList>
    </citation>
    <scope>NUCLEOTIDE SEQUENCE</scope>
    <source>
        <strain evidence="2">IBT 3081</strain>
    </source>
</reference>
<dbReference type="PROSITE" id="PS50088">
    <property type="entry name" value="ANK_REPEAT"/>
    <property type="match status" value="3"/>
</dbReference>
<dbReference type="SMART" id="SM00248">
    <property type="entry name" value="ANK"/>
    <property type="match status" value="13"/>
</dbReference>
<keyword evidence="1" id="KW-0040">ANK repeat</keyword>
<dbReference type="Proteomes" id="UP001147752">
    <property type="component" value="Unassembled WGS sequence"/>
</dbReference>
<evidence type="ECO:0000256" key="1">
    <source>
        <dbReference type="PROSITE-ProRule" id="PRU00023"/>
    </source>
</evidence>
<evidence type="ECO:0008006" key="4">
    <source>
        <dbReference type="Google" id="ProtNLM"/>
    </source>
</evidence>
<comment type="caution">
    <text evidence="2">The sequence shown here is derived from an EMBL/GenBank/DDBJ whole genome shotgun (WGS) entry which is preliminary data.</text>
</comment>
<dbReference type="InterPro" id="IPR002110">
    <property type="entry name" value="Ankyrin_rpt"/>
</dbReference>
<feature type="repeat" description="ANK" evidence="1">
    <location>
        <begin position="201"/>
        <end position="233"/>
    </location>
</feature>
<proteinExistence type="predicted"/>
<dbReference type="PANTHER" id="PTHR46224:SF64">
    <property type="entry name" value="IQ MOTIF AND ANKYRIN REPEAT DOMAIN-CONTAINING PROTEIN 1"/>
    <property type="match status" value="1"/>
</dbReference>
<dbReference type="PANTHER" id="PTHR46224">
    <property type="entry name" value="ANKYRIN REPEAT FAMILY PROTEIN"/>
    <property type="match status" value="1"/>
</dbReference>
<dbReference type="AlphaFoldDB" id="A0A9W9RB45"/>
<dbReference type="PROSITE" id="PS50297">
    <property type="entry name" value="ANK_REP_REGION"/>
    <property type="match status" value="2"/>
</dbReference>
<dbReference type="PRINTS" id="PR01415">
    <property type="entry name" value="ANKYRIN"/>
</dbReference>
<feature type="repeat" description="ANK" evidence="1">
    <location>
        <begin position="168"/>
        <end position="200"/>
    </location>
</feature>
<name>A0A9W9RB45_9EURO</name>
<feature type="repeat" description="ANK" evidence="1">
    <location>
        <begin position="527"/>
        <end position="554"/>
    </location>
</feature>
<dbReference type="GeneID" id="81467810"/>
<dbReference type="RefSeq" id="XP_056574442.1">
    <property type="nucleotide sequence ID" value="XM_056728627.1"/>
</dbReference>
<sequence>MSFSNLPNEVILLLVPHFEYESDINALCRTTRWLHGLLNTILYDRSASYQRDGGYTLEWAAINGSTSTVRLILEAAAPPDACGSEPWQPFALAALHGHSEIMELLYEQGINPLSTLNDWKNPLSHGEDPEDRAEGHPLSMAASHGHVTVVNILLEYGVRPDIHIGNYERRTALHFAAEQGHLDVVRALADAGCSIDAQDKNGETPLAFAAQKDHLDIVEFLLSRGADPNIATEYYGTSLCRASSSGNINIVQCLLDHGATPNPSCPDGRKPLFQLSRAALGGHNDILDLLLTRFDYVKSSTEPYQQAILLCVAAITGRTTLITDVFTKHNCDPNLRVTDERIFHPYSFSYMPPQTALAWAAECNQPAIIDILFSHGASMTLPTEGPPVLLRSIQKGHKEATATLLAHGANPNDPPGKALSIAVTNPTIFSLLLSHNADPTTPLPNSCLLAEILYSRNVETLRILLDHPKGPELVVDPLPVGNETGSRLIPLFHAALIGGEGVLRLLLDRGLLASPTELDDRTMIRYLHLAAGQGSVSLMRLILDIGCDVHAGGDTGDLIHQAATAKEDPEGLLDFLLQNGCSIDDTNFVGRTALFLSAYDNDESVMRRLLDRRADPLLDCLGVNVLSIAVKESNLGAVKMLLKVFDERKLGFGELEEVLKQAEKDVWIWEVDRHIAGLLHRFYWHKRYPVSTSDDLSLVS</sequence>
<dbReference type="OrthoDB" id="341259at2759"/>
<reference evidence="2" key="2">
    <citation type="journal article" date="2023" name="IMA Fungus">
        <title>Comparative genomic study of the Penicillium genus elucidates a diverse pangenome and 15 lateral gene transfer events.</title>
        <authorList>
            <person name="Petersen C."/>
            <person name="Sorensen T."/>
            <person name="Nielsen M.R."/>
            <person name="Sondergaard T.E."/>
            <person name="Sorensen J.L."/>
            <person name="Fitzpatrick D.A."/>
            <person name="Frisvad J.C."/>
            <person name="Nielsen K.L."/>
        </authorList>
    </citation>
    <scope>NUCLEOTIDE SEQUENCE</scope>
    <source>
        <strain evidence="2">IBT 3081</strain>
    </source>
</reference>
<dbReference type="Gene3D" id="1.25.40.20">
    <property type="entry name" value="Ankyrin repeat-containing domain"/>
    <property type="match status" value="4"/>
</dbReference>
<organism evidence="2 3">
    <name type="scientific">Penicillium concentricum</name>
    <dbReference type="NCBI Taxonomy" id="293559"/>
    <lineage>
        <taxon>Eukaryota</taxon>
        <taxon>Fungi</taxon>
        <taxon>Dikarya</taxon>
        <taxon>Ascomycota</taxon>
        <taxon>Pezizomycotina</taxon>
        <taxon>Eurotiomycetes</taxon>
        <taxon>Eurotiomycetidae</taxon>
        <taxon>Eurotiales</taxon>
        <taxon>Aspergillaceae</taxon>
        <taxon>Penicillium</taxon>
    </lineage>
</organism>
<dbReference type="InterPro" id="IPR051616">
    <property type="entry name" value="Cul2-RING_E3_ligase_SR"/>
</dbReference>